<proteinExistence type="predicted"/>
<reference evidence="2" key="2">
    <citation type="submission" date="2010-07" db="EMBL/GenBank/DDBJ databases">
        <authorList>
            <consortium name="The Broad Institute Genome Sequencing Platform"/>
            <consortium name="Broad Institute Genome Sequencing Center for Infectious Disease"/>
            <person name="Ma L.-J."/>
            <person name="Dead R."/>
            <person name="Young S."/>
            <person name="Zeng Q."/>
            <person name="Koehrsen M."/>
            <person name="Alvarado L."/>
            <person name="Berlin A."/>
            <person name="Chapman S.B."/>
            <person name="Chen Z."/>
            <person name="Freedman E."/>
            <person name="Gellesch M."/>
            <person name="Goldberg J."/>
            <person name="Griggs A."/>
            <person name="Gujja S."/>
            <person name="Heilman E.R."/>
            <person name="Heiman D."/>
            <person name="Hepburn T."/>
            <person name="Howarth C."/>
            <person name="Jen D."/>
            <person name="Larson L."/>
            <person name="Mehta T."/>
            <person name="Neiman D."/>
            <person name="Pearson M."/>
            <person name="Roberts A."/>
            <person name="Saif S."/>
            <person name="Shea T."/>
            <person name="Shenoy N."/>
            <person name="Sisk P."/>
            <person name="Stolte C."/>
            <person name="Sykes S."/>
            <person name="Walk T."/>
            <person name="White J."/>
            <person name="Yandava C."/>
            <person name="Haas B."/>
            <person name="Nusbaum C."/>
            <person name="Birren B."/>
        </authorList>
    </citation>
    <scope>NUCLEOTIDE SEQUENCE</scope>
    <source>
        <strain evidence="2">R3-111a-1</strain>
    </source>
</reference>
<dbReference type="AlphaFoldDB" id="J3NM27"/>
<evidence type="ECO:0000313" key="4">
    <source>
        <dbReference type="Proteomes" id="UP000006039"/>
    </source>
</evidence>
<keyword evidence="4" id="KW-1185">Reference proteome</keyword>
<dbReference type="RefSeq" id="XP_009218367.1">
    <property type="nucleotide sequence ID" value="XM_009220103.1"/>
</dbReference>
<reference evidence="3" key="5">
    <citation type="submission" date="2018-04" db="UniProtKB">
        <authorList>
            <consortium name="EnsemblFungi"/>
        </authorList>
    </citation>
    <scope>IDENTIFICATION</scope>
    <source>
        <strain evidence="3">R3-111a-1</strain>
    </source>
</reference>
<name>J3NM27_GAET3</name>
<dbReference type="VEuPathDB" id="FungiDB:GGTG_02331"/>
<dbReference type="GeneID" id="20342789"/>
<reference evidence="4" key="1">
    <citation type="submission" date="2010-07" db="EMBL/GenBank/DDBJ databases">
        <title>The genome sequence of Gaeumannomyces graminis var. tritici strain R3-111a-1.</title>
        <authorList>
            <consortium name="The Broad Institute Genome Sequencing Platform"/>
            <person name="Ma L.-J."/>
            <person name="Dead R."/>
            <person name="Young S."/>
            <person name="Zeng Q."/>
            <person name="Koehrsen M."/>
            <person name="Alvarado L."/>
            <person name="Berlin A."/>
            <person name="Chapman S.B."/>
            <person name="Chen Z."/>
            <person name="Freedman E."/>
            <person name="Gellesch M."/>
            <person name="Goldberg J."/>
            <person name="Griggs A."/>
            <person name="Gujja S."/>
            <person name="Heilman E.R."/>
            <person name="Heiman D."/>
            <person name="Hepburn T."/>
            <person name="Howarth C."/>
            <person name="Jen D."/>
            <person name="Larson L."/>
            <person name="Mehta T."/>
            <person name="Neiman D."/>
            <person name="Pearson M."/>
            <person name="Roberts A."/>
            <person name="Saif S."/>
            <person name="Shea T."/>
            <person name="Shenoy N."/>
            <person name="Sisk P."/>
            <person name="Stolte C."/>
            <person name="Sykes S."/>
            <person name="Walk T."/>
            <person name="White J."/>
            <person name="Yandava C."/>
            <person name="Haas B."/>
            <person name="Nusbaum C."/>
            <person name="Birren B."/>
        </authorList>
    </citation>
    <scope>NUCLEOTIDE SEQUENCE [LARGE SCALE GENOMIC DNA]</scope>
    <source>
        <strain evidence="4">R3-111a-1</strain>
    </source>
</reference>
<feature type="region of interest" description="Disordered" evidence="1">
    <location>
        <begin position="1"/>
        <end position="32"/>
    </location>
</feature>
<reference evidence="2" key="3">
    <citation type="submission" date="2010-09" db="EMBL/GenBank/DDBJ databases">
        <title>Annotation of Gaeumannomyces graminis var. tritici R3-111a-1.</title>
        <authorList>
            <consortium name="The Broad Institute Genome Sequencing Platform"/>
            <person name="Ma L.-J."/>
            <person name="Dead R."/>
            <person name="Young S.K."/>
            <person name="Zeng Q."/>
            <person name="Gargeya S."/>
            <person name="Fitzgerald M."/>
            <person name="Haas B."/>
            <person name="Abouelleil A."/>
            <person name="Alvarado L."/>
            <person name="Arachchi H.M."/>
            <person name="Berlin A."/>
            <person name="Brown A."/>
            <person name="Chapman S.B."/>
            <person name="Chen Z."/>
            <person name="Dunbar C."/>
            <person name="Freedman E."/>
            <person name="Gearin G."/>
            <person name="Gellesch M."/>
            <person name="Goldberg J."/>
            <person name="Griggs A."/>
            <person name="Gujja S."/>
            <person name="Heiman D."/>
            <person name="Howarth C."/>
            <person name="Larson L."/>
            <person name="Lui A."/>
            <person name="MacDonald P.J.P."/>
            <person name="Mehta T."/>
            <person name="Montmayeur A."/>
            <person name="Murphy C."/>
            <person name="Neiman D."/>
            <person name="Pearson M."/>
            <person name="Priest M."/>
            <person name="Roberts A."/>
            <person name="Saif S."/>
            <person name="Shea T."/>
            <person name="Shenoy N."/>
            <person name="Sisk P."/>
            <person name="Stolte C."/>
            <person name="Sykes S."/>
            <person name="Yandava C."/>
            <person name="Wortman J."/>
            <person name="Nusbaum C."/>
            <person name="Birren B."/>
        </authorList>
    </citation>
    <scope>NUCLEOTIDE SEQUENCE</scope>
    <source>
        <strain evidence="2">R3-111a-1</strain>
    </source>
</reference>
<dbReference type="EnsemblFungi" id="EJT82358">
    <property type="protein sequence ID" value="EJT82358"/>
    <property type="gene ID" value="GGTG_02331"/>
</dbReference>
<reference evidence="3" key="4">
    <citation type="journal article" date="2015" name="G3 (Bethesda)">
        <title>Genome sequences of three phytopathogenic species of the Magnaporthaceae family of fungi.</title>
        <authorList>
            <person name="Okagaki L.H."/>
            <person name="Nunes C.C."/>
            <person name="Sailsbery J."/>
            <person name="Clay B."/>
            <person name="Brown D."/>
            <person name="John T."/>
            <person name="Oh Y."/>
            <person name="Young N."/>
            <person name="Fitzgerald M."/>
            <person name="Haas B.J."/>
            <person name="Zeng Q."/>
            <person name="Young S."/>
            <person name="Adiconis X."/>
            <person name="Fan L."/>
            <person name="Levin J.Z."/>
            <person name="Mitchell T.K."/>
            <person name="Okubara P.A."/>
            <person name="Farman M.L."/>
            <person name="Kohn L.M."/>
            <person name="Birren B."/>
            <person name="Ma L.-J."/>
            <person name="Dean R.A."/>
        </authorList>
    </citation>
    <scope>NUCLEOTIDE SEQUENCE</scope>
    <source>
        <strain evidence="3">R3-111a-1</strain>
    </source>
</reference>
<evidence type="ECO:0000313" key="2">
    <source>
        <dbReference type="EMBL" id="EJT82358.1"/>
    </source>
</evidence>
<dbReference type="HOGENOM" id="CLU_1815916_0_0_1"/>
<evidence type="ECO:0000313" key="3">
    <source>
        <dbReference type="EnsemblFungi" id="EJT82358"/>
    </source>
</evidence>
<sequence>MFAARRPRTRVMSLPGGVGGGGRGLVAPRRSGLRPKSGRRAVEGRAVAVLEATVWLLLDDAGNPLAARAVRQQDEVEQDVAGVELGMGEAHRVAARAGSSATWRPPPVELGLILERTTLFSPPLGGCHETLCQHVTLLSPPL</sequence>
<gene>
    <name evidence="3" type="primary">20342789</name>
    <name evidence="2" type="ORF">GGTG_02331</name>
</gene>
<dbReference type="EMBL" id="GL385395">
    <property type="protein sequence ID" value="EJT82358.1"/>
    <property type="molecule type" value="Genomic_DNA"/>
</dbReference>
<dbReference type="Proteomes" id="UP000006039">
    <property type="component" value="Unassembled WGS sequence"/>
</dbReference>
<evidence type="ECO:0000256" key="1">
    <source>
        <dbReference type="SAM" id="MobiDB-lite"/>
    </source>
</evidence>
<accession>J3NM27</accession>
<protein>
    <submittedName>
        <fullName evidence="2 3">Uncharacterized protein</fullName>
    </submittedName>
</protein>
<organism evidence="2">
    <name type="scientific">Gaeumannomyces tritici (strain R3-111a-1)</name>
    <name type="common">Wheat and barley take-all root rot fungus</name>
    <name type="synonym">Gaeumannomyces graminis var. tritici</name>
    <dbReference type="NCBI Taxonomy" id="644352"/>
    <lineage>
        <taxon>Eukaryota</taxon>
        <taxon>Fungi</taxon>
        <taxon>Dikarya</taxon>
        <taxon>Ascomycota</taxon>
        <taxon>Pezizomycotina</taxon>
        <taxon>Sordariomycetes</taxon>
        <taxon>Sordariomycetidae</taxon>
        <taxon>Magnaporthales</taxon>
        <taxon>Magnaporthaceae</taxon>
        <taxon>Gaeumannomyces</taxon>
    </lineage>
</organism>